<name>A0A511X2P5_9BACI</name>
<dbReference type="Gene3D" id="1.10.287.950">
    <property type="entry name" value="Methyl-accepting chemotaxis protein"/>
    <property type="match status" value="1"/>
</dbReference>
<comment type="similarity">
    <text evidence="5">Belongs to the methyl-accepting chemotaxis (MCP) protein family.</text>
</comment>
<keyword evidence="8" id="KW-1133">Transmembrane helix</keyword>
<dbReference type="SMART" id="SM00283">
    <property type="entry name" value="MA"/>
    <property type="match status" value="1"/>
</dbReference>
<dbReference type="SMART" id="SM00304">
    <property type="entry name" value="HAMP"/>
    <property type="match status" value="1"/>
</dbReference>
<dbReference type="InterPro" id="IPR003660">
    <property type="entry name" value="HAMP_dom"/>
</dbReference>
<dbReference type="GO" id="GO:0005886">
    <property type="term" value="C:plasma membrane"/>
    <property type="evidence" value="ECO:0007669"/>
    <property type="project" value="UniProtKB-SubCell"/>
</dbReference>
<evidence type="ECO:0000256" key="8">
    <source>
        <dbReference type="SAM" id="Phobius"/>
    </source>
</evidence>
<evidence type="ECO:0000256" key="7">
    <source>
        <dbReference type="SAM" id="Coils"/>
    </source>
</evidence>
<evidence type="ECO:0000256" key="5">
    <source>
        <dbReference type="ARBA" id="ARBA00029447"/>
    </source>
</evidence>
<dbReference type="STRING" id="442899.SAMN05720591_1075"/>
<comment type="subcellular location">
    <subcellularLocation>
        <location evidence="1">Cell membrane</location>
    </subcellularLocation>
</comment>
<accession>A0A511X2P5</accession>
<evidence type="ECO:0000313" key="12">
    <source>
        <dbReference type="Proteomes" id="UP000321400"/>
    </source>
</evidence>
<keyword evidence="7" id="KW-0175">Coiled coil</keyword>
<gene>
    <name evidence="11" type="ORF">HAL01_16800</name>
</gene>
<keyword evidence="3 8" id="KW-0472">Membrane</keyword>
<dbReference type="GO" id="GO:0007165">
    <property type="term" value="P:signal transduction"/>
    <property type="evidence" value="ECO:0007669"/>
    <property type="project" value="UniProtKB-KW"/>
</dbReference>
<dbReference type="Pfam" id="PF00672">
    <property type="entry name" value="HAMP"/>
    <property type="match status" value="1"/>
</dbReference>
<reference evidence="11 12" key="1">
    <citation type="submission" date="2019-07" db="EMBL/GenBank/DDBJ databases">
        <title>Whole genome shotgun sequence of Halolactibacillus alkaliphilus NBRC 103919.</title>
        <authorList>
            <person name="Hosoyama A."/>
            <person name="Uohara A."/>
            <person name="Ohji S."/>
            <person name="Ichikawa N."/>
        </authorList>
    </citation>
    <scope>NUCLEOTIDE SEQUENCE [LARGE SCALE GENOMIC DNA]</scope>
    <source>
        <strain evidence="11 12">NBRC 103919</strain>
    </source>
</reference>
<feature type="transmembrane region" description="Helical" evidence="8">
    <location>
        <begin position="25"/>
        <end position="48"/>
    </location>
</feature>
<dbReference type="PANTHER" id="PTHR32089:SF112">
    <property type="entry name" value="LYSOZYME-LIKE PROTEIN-RELATED"/>
    <property type="match status" value="1"/>
</dbReference>
<dbReference type="AlphaFoldDB" id="A0A511X2P5"/>
<keyword evidence="4 6" id="KW-0807">Transducer</keyword>
<dbReference type="OrthoDB" id="9760371at2"/>
<dbReference type="PANTHER" id="PTHR32089">
    <property type="entry name" value="METHYL-ACCEPTING CHEMOTAXIS PROTEIN MCPB"/>
    <property type="match status" value="1"/>
</dbReference>
<organism evidence="11 12">
    <name type="scientific">Halolactibacillus alkaliphilus</name>
    <dbReference type="NCBI Taxonomy" id="442899"/>
    <lineage>
        <taxon>Bacteria</taxon>
        <taxon>Bacillati</taxon>
        <taxon>Bacillota</taxon>
        <taxon>Bacilli</taxon>
        <taxon>Bacillales</taxon>
        <taxon>Bacillaceae</taxon>
        <taxon>Halolactibacillus</taxon>
    </lineage>
</organism>
<evidence type="ECO:0000256" key="4">
    <source>
        <dbReference type="ARBA" id="ARBA00023224"/>
    </source>
</evidence>
<keyword evidence="2" id="KW-1003">Cell membrane</keyword>
<feature type="coiled-coil region" evidence="7">
    <location>
        <begin position="457"/>
        <end position="484"/>
    </location>
</feature>
<feature type="coiled-coil region" evidence="7">
    <location>
        <begin position="559"/>
        <end position="666"/>
    </location>
</feature>
<evidence type="ECO:0000256" key="6">
    <source>
        <dbReference type="PROSITE-ProRule" id="PRU00284"/>
    </source>
</evidence>
<dbReference type="PROSITE" id="PS50885">
    <property type="entry name" value="HAMP"/>
    <property type="match status" value="1"/>
</dbReference>
<protein>
    <submittedName>
        <fullName evidence="11">Methyl-accepting chemotaxis protein</fullName>
    </submittedName>
</protein>
<comment type="caution">
    <text evidence="11">The sequence shown here is derived from an EMBL/GenBank/DDBJ whole genome shotgun (WGS) entry which is preliminary data.</text>
</comment>
<feature type="domain" description="HAMP" evidence="10">
    <location>
        <begin position="315"/>
        <end position="367"/>
    </location>
</feature>
<keyword evidence="8" id="KW-0812">Transmembrane</keyword>
<dbReference type="Proteomes" id="UP000321400">
    <property type="component" value="Unassembled WGS sequence"/>
</dbReference>
<evidence type="ECO:0000313" key="11">
    <source>
        <dbReference type="EMBL" id="GEN57216.1"/>
    </source>
</evidence>
<proteinExistence type="inferred from homology"/>
<feature type="transmembrane region" description="Helical" evidence="8">
    <location>
        <begin position="294"/>
        <end position="313"/>
    </location>
</feature>
<evidence type="ECO:0000256" key="1">
    <source>
        <dbReference type="ARBA" id="ARBA00004236"/>
    </source>
</evidence>
<dbReference type="PROSITE" id="PS50111">
    <property type="entry name" value="CHEMOTAXIS_TRANSDUC_2"/>
    <property type="match status" value="1"/>
</dbReference>
<dbReference type="EMBL" id="BJYE01000021">
    <property type="protein sequence ID" value="GEN57216.1"/>
    <property type="molecule type" value="Genomic_DNA"/>
</dbReference>
<dbReference type="CDD" id="cd06225">
    <property type="entry name" value="HAMP"/>
    <property type="match status" value="1"/>
</dbReference>
<sequence>MLIKQGSKLEKKGNQTSKWGIRRKIIIAFSSVSLLAMFIIGGLVYVIAARSLTHEVNQKVESTAQIHMEKLDRFMYERTYDLANLQQILRVEEVDQQQLNDALTREVYFERLTVVDLENDTITDTGNGKMALSDAAAIGQGELVVSDTVYDEVLGEQVIYIYQPLTSSGGGVLRGAFPIRHIWDEVNRIATEHVTVELVNQSGEKLADTTTQASVSDEEEDTGLDQTSELFKTVERLNRGEVGNIQTASSDGVDSLIGFSMSDGYQSYKGNDWVLIVSEATDYALKPVRQLRQIVIVVATLTLLAVILTAVIISNSIAKPIIYLSKTAAAIAQGELNQQVNVKATGEVNTLANSIKVMVDNLSEFVRTTTHEAKTLDDESIQLSIESRALTEGTTQLNDVMTTIAEGAEEQAQLTGDISIYTEVLTRETRDMSEKANQLSAFSSEVKQSSLDGLSQMDHAFKQMKKINVDVEKANNRMGELEIKTQAVVDLTSVINDITKQTNLLALNAAIEATRAGEAGKGFAVVADEIRKLADQVSKAAVDIETVIVEMNNESGYVNTSLKETAKETEQGMKELSQSKENFTTINHQINQLSNVIETMKRQLGAIDQNSLSIHQNVKKVANISEESSAGIEETTATIEEQKRAVEELDQQASTLQLLSDRLKQQLYRFKV</sequence>
<evidence type="ECO:0000259" key="9">
    <source>
        <dbReference type="PROSITE" id="PS50111"/>
    </source>
</evidence>
<evidence type="ECO:0000259" key="10">
    <source>
        <dbReference type="PROSITE" id="PS50885"/>
    </source>
</evidence>
<feature type="domain" description="Methyl-accepting transducer" evidence="9">
    <location>
        <begin position="386"/>
        <end position="636"/>
    </location>
</feature>
<dbReference type="RefSeq" id="WP_089800659.1">
    <property type="nucleotide sequence ID" value="NZ_BJYE01000021.1"/>
</dbReference>
<evidence type="ECO:0000256" key="2">
    <source>
        <dbReference type="ARBA" id="ARBA00022475"/>
    </source>
</evidence>
<dbReference type="Gene3D" id="6.10.340.10">
    <property type="match status" value="1"/>
</dbReference>
<dbReference type="InterPro" id="IPR004089">
    <property type="entry name" value="MCPsignal_dom"/>
</dbReference>
<evidence type="ECO:0000256" key="3">
    <source>
        <dbReference type="ARBA" id="ARBA00023136"/>
    </source>
</evidence>
<dbReference type="Pfam" id="PF00015">
    <property type="entry name" value="MCPsignal"/>
    <property type="match status" value="1"/>
</dbReference>
<keyword evidence="12" id="KW-1185">Reference proteome</keyword>
<dbReference type="SUPFAM" id="SSF58104">
    <property type="entry name" value="Methyl-accepting chemotaxis protein (MCP) signaling domain"/>
    <property type="match status" value="1"/>
</dbReference>